<reference evidence="2 3" key="1">
    <citation type="submission" date="2022-10" db="EMBL/GenBank/DDBJ databases">
        <title>Draft genome sequence of Streptomyces sp. YSPA8.</title>
        <authorList>
            <person name="Moriuchi R."/>
            <person name="Dohra H."/>
            <person name="Yamamura H."/>
            <person name="Kodani S."/>
        </authorList>
    </citation>
    <scope>NUCLEOTIDE SEQUENCE [LARGE SCALE GENOMIC DNA]</scope>
    <source>
        <strain evidence="2 3">YSPA8</strain>
        <plasmid evidence="2 3">pYSPA8-2</plasmid>
    </source>
</reference>
<dbReference type="Gene3D" id="3.40.50.300">
    <property type="entry name" value="P-loop containing nucleotide triphosphate hydrolases"/>
    <property type="match status" value="1"/>
</dbReference>
<protein>
    <submittedName>
        <fullName evidence="2">ParA family protein</fullName>
    </submittedName>
</protein>
<dbReference type="EMBL" id="LC735415">
    <property type="protein sequence ID" value="BDT39607.1"/>
    <property type="molecule type" value="Genomic_DNA"/>
</dbReference>
<keyword evidence="2" id="KW-0614">Plasmid</keyword>
<dbReference type="PANTHER" id="PTHR13696">
    <property type="entry name" value="P-LOOP CONTAINING NUCLEOSIDE TRIPHOSPHATE HYDROLASE"/>
    <property type="match status" value="1"/>
</dbReference>
<dbReference type="AlphaFoldDB" id="A0AA86MCR6"/>
<dbReference type="InterPro" id="IPR003593">
    <property type="entry name" value="AAA+_ATPase"/>
</dbReference>
<dbReference type="InterPro" id="IPR027417">
    <property type="entry name" value="P-loop_NTPase"/>
</dbReference>
<organism evidence="2 3">
    <name type="scientific">Streptomyces yaizuensis</name>
    <dbReference type="NCBI Taxonomy" id="2989713"/>
    <lineage>
        <taxon>Bacteria</taxon>
        <taxon>Bacillati</taxon>
        <taxon>Actinomycetota</taxon>
        <taxon>Actinomycetes</taxon>
        <taxon>Kitasatosporales</taxon>
        <taxon>Streptomycetaceae</taxon>
        <taxon>Streptomyces</taxon>
    </lineage>
</organism>
<gene>
    <name evidence="2" type="ORF">SYYSPA8_37445</name>
</gene>
<accession>A0AA86MCR6</accession>
<feature type="domain" description="AAA+ ATPase" evidence="1">
    <location>
        <begin position="16"/>
        <end position="205"/>
    </location>
</feature>
<dbReference type="InterPro" id="IPR050678">
    <property type="entry name" value="DNA_Partitioning_ATPase"/>
</dbReference>
<dbReference type="PANTHER" id="PTHR13696:SF52">
    <property type="entry name" value="PARA FAMILY PROTEIN CT_582"/>
    <property type="match status" value="1"/>
</dbReference>
<dbReference type="Pfam" id="PF13614">
    <property type="entry name" value="AAA_31"/>
    <property type="match status" value="1"/>
</dbReference>
<evidence type="ECO:0000313" key="2">
    <source>
        <dbReference type="EMBL" id="BDT39607.1"/>
    </source>
</evidence>
<name>A0AA86MCR6_9ACTN</name>
<evidence type="ECO:0000313" key="3">
    <source>
        <dbReference type="Proteomes" id="UP001291653"/>
    </source>
</evidence>
<dbReference type="RefSeq" id="WP_323452030.1">
    <property type="nucleotide sequence ID" value="NZ_LC735415.1"/>
</dbReference>
<proteinExistence type="predicted"/>
<dbReference type="InterPro" id="IPR025669">
    <property type="entry name" value="AAA_dom"/>
</dbReference>
<dbReference type="SUPFAM" id="SSF52540">
    <property type="entry name" value="P-loop containing nucleoside triphosphate hydrolases"/>
    <property type="match status" value="1"/>
</dbReference>
<geneLocation type="plasmid" evidence="2 3">
    <name>pYSPA8-2</name>
</geneLocation>
<keyword evidence="3" id="KW-1185">Reference proteome</keyword>
<sequence>MSTDTLTKPADRGLPTRVLTLASGSAGSGKSTLAGALAEQAAAHGRTVCVIGLDRQRDVSRLLGYDDPDADENQLTLIDVVDGLGTLDQALVPGRHSKTKEPIPNLWLVLESDRLDSLSLKLAGVTAREMWLQRLLPQLIGRFDIILLDCPGNLDLGTQGALIAATEIVGCTKSQEKEARGLTALEDKIADLHKSFGVMGMRDGLDWIVIGEGVTGISQGKVYFDIERQVREAYGDLVVQPTIRDDVKVPESYSASLPVTLYNPKTEAAIAYVKVGKAMKLYD</sequence>
<dbReference type="Proteomes" id="UP001291653">
    <property type="component" value="Plasmid pYSPA8-2"/>
</dbReference>
<evidence type="ECO:0000259" key="1">
    <source>
        <dbReference type="SMART" id="SM00382"/>
    </source>
</evidence>
<dbReference type="SMART" id="SM00382">
    <property type="entry name" value="AAA"/>
    <property type="match status" value="1"/>
</dbReference>